<dbReference type="Proteomes" id="UP001454036">
    <property type="component" value="Unassembled WGS sequence"/>
</dbReference>
<gene>
    <name evidence="1" type="ORF">LIER_43889</name>
</gene>
<dbReference type="EMBL" id="BAABME010040628">
    <property type="protein sequence ID" value="GAA0170967.1"/>
    <property type="molecule type" value="Genomic_DNA"/>
</dbReference>
<organism evidence="1 2">
    <name type="scientific">Lithospermum erythrorhizon</name>
    <name type="common">Purple gromwell</name>
    <name type="synonym">Lithospermum officinale var. erythrorhizon</name>
    <dbReference type="NCBI Taxonomy" id="34254"/>
    <lineage>
        <taxon>Eukaryota</taxon>
        <taxon>Viridiplantae</taxon>
        <taxon>Streptophyta</taxon>
        <taxon>Embryophyta</taxon>
        <taxon>Tracheophyta</taxon>
        <taxon>Spermatophyta</taxon>
        <taxon>Magnoliopsida</taxon>
        <taxon>eudicotyledons</taxon>
        <taxon>Gunneridae</taxon>
        <taxon>Pentapetalae</taxon>
        <taxon>asterids</taxon>
        <taxon>lamiids</taxon>
        <taxon>Boraginales</taxon>
        <taxon>Boraginaceae</taxon>
        <taxon>Boraginoideae</taxon>
        <taxon>Lithospermeae</taxon>
        <taxon>Lithospermum</taxon>
    </lineage>
</organism>
<dbReference type="SUPFAM" id="SSF56219">
    <property type="entry name" value="DNase I-like"/>
    <property type="match status" value="1"/>
</dbReference>
<dbReference type="PANTHER" id="PTHR33710:SF79">
    <property type="entry name" value="OS06G0205337 PROTEIN"/>
    <property type="match status" value="1"/>
</dbReference>
<protein>
    <submittedName>
        <fullName evidence="1">Uncharacterized protein</fullName>
    </submittedName>
</protein>
<proteinExistence type="predicted"/>
<accession>A0AAV3R9F2</accession>
<dbReference type="PANTHER" id="PTHR33710">
    <property type="entry name" value="BNAC02G09200D PROTEIN"/>
    <property type="match status" value="1"/>
</dbReference>
<evidence type="ECO:0000313" key="2">
    <source>
        <dbReference type="Proteomes" id="UP001454036"/>
    </source>
</evidence>
<dbReference type="Gene3D" id="3.60.10.10">
    <property type="entry name" value="Endonuclease/exonuclease/phosphatase"/>
    <property type="match status" value="1"/>
</dbReference>
<sequence>MGWCIMRDFNNILEKEEKEGGNERSERSMQLFRNFVQRDKLLDLGYVGNSFTWCNRRSGEDCVKMRLDRALCDAQCGLNFLHSAVTHLPMIGADHFPLLLNLEVPKNRVNRRFVFDKRWIKKEGCESTVKEAWSKRFQGSRWFQVCEQIKCVRQALIKWCKRHNFNSRVRIDELQVRIKLAYEADKFDRENMISIEMEWDSAWGEEEVY</sequence>
<reference evidence="1 2" key="1">
    <citation type="submission" date="2024-01" db="EMBL/GenBank/DDBJ databases">
        <title>The complete chloroplast genome sequence of Lithospermum erythrorhizon: insights into the phylogenetic relationship among Boraginaceae species and the maternal lineages of purple gromwells.</title>
        <authorList>
            <person name="Okada T."/>
            <person name="Watanabe K."/>
        </authorList>
    </citation>
    <scope>NUCLEOTIDE SEQUENCE [LARGE SCALE GENOMIC DNA]</scope>
</reference>
<evidence type="ECO:0000313" key="1">
    <source>
        <dbReference type="EMBL" id="GAA0170967.1"/>
    </source>
</evidence>
<comment type="caution">
    <text evidence="1">The sequence shown here is derived from an EMBL/GenBank/DDBJ whole genome shotgun (WGS) entry which is preliminary data.</text>
</comment>
<keyword evidence="2" id="KW-1185">Reference proteome</keyword>
<name>A0AAV3R9F2_LITER</name>
<dbReference type="AlphaFoldDB" id="A0AAV3R9F2"/>
<dbReference type="InterPro" id="IPR036691">
    <property type="entry name" value="Endo/exonu/phosph_ase_sf"/>
</dbReference>